<evidence type="ECO:0000313" key="8">
    <source>
        <dbReference type="Proteomes" id="UP000650466"/>
    </source>
</evidence>
<comment type="subcellular location">
    <subcellularLocation>
        <location evidence="1">Cell membrane</location>
        <topology evidence="1">Multi-pass membrane protein</topology>
    </subcellularLocation>
</comment>
<sequence length="267" mass="30642">MIKLVDSLSYSNSLRAYSPMWKSGFAAALLLLSYLAHPVVQLILTAWMIVWTIGYARIPFKYYFLVTGTACLFFAASVPAIVIEIRPLHETVGSASELVSFSFLKWTAFITMPGLMLAAKLFIRILASLSCMTFLMFSTSFSELLQVMRKLRVPALVPEIMLIMYRFLFILFEIVHDMFVAQQARGGQRGMKNRLKDTALLIVRMFIKTMQRYKSLSNGFLSRGFADDILMAPYEARTIPNRYKLEICIGVGLLLLLEIWLRWRNMR</sequence>
<keyword evidence="4 6" id="KW-1133">Transmembrane helix</keyword>
<evidence type="ECO:0000256" key="1">
    <source>
        <dbReference type="ARBA" id="ARBA00004651"/>
    </source>
</evidence>
<evidence type="ECO:0000256" key="2">
    <source>
        <dbReference type="ARBA" id="ARBA00022475"/>
    </source>
</evidence>
<keyword evidence="2" id="KW-1003">Cell membrane</keyword>
<dbReference type="InterPro" id="IPR052770">
    <property type="entry name" value="Cobalt_transport_CbiQ"/>
</dbReference>
<dbReference type="PANTHER" id="PTHR43723">
    <property type="entry name" value="COBALT TRANSPORT PROTEIN CBIQ"/>
    <property type="match status" value="1"/>
</dbReference>
<evidence type="ECO:0000256" key="6">
    <source>
        <dbReference type="SAM" id="Phobius"/>
    </source>
</evidence>
<name>A0A926KPR5_9BACL</name>
<dbReference type="GO" id="GO:0043190">
    <property type="term" value="C:ATP-binding cassette (ABC) transporter complex"/>
    <property type="evidence" value="ECO:0007669"/>
    <property type="project" value="InterPro"/>
</dbReference>
<evidence type="ECO:0000256" key="4">
    <source>
        <dbReference type="ARBA" id="ARBA00022989"/>
    </source>
</evidence>
<dbReference type="PANTHER" id="PTHR43723:SF1">
    <property type="entry name" value="COBALT TRANSPORT PROTEIN CBIQ"/>
    <property type="match status" value="1"/>
</dbReference>
<comment type="caution">
    <text evidence="7">The sequence shown here is derived from an EMBL/GenBank/DDBJ whole genome shotgun (WGS) entry which is preliminary data.</text>
</comment>
<evidence type="ECO:0000256" key="3">
    <source>
        <dbReference type="ARBA" id="ARBA00022692"/>
    </source>
</evidence>
<dbReference type="CDD" id="cd16914">
    <property type="entry name" value="EcfT"/>
    <property type="match status" value="1"/>
</dbReference>
<evidence type="ECO:0000313" key="7">
    <source>
        <dbReference type="EMBL" id="MBD0381645.1"/>
    </source>
</evidence>
<reference evidence="7" key="1">
    <citation type="submission" date="2020-09" db="EMBL/GenBank/DDBJ databases">
        <title>Draft Genome Sequence of Paenibacillus sp. WST5.</title>
        <authorList>
            <person name="Bao Z."/>
        </authorList>
    </citation>
    <scope>NUCLEOTIDE SEQUENCE</scope>
    <source>
        <strain evidence="7">WST5</strain>
    </source>
</reference>
<dbReference type="Proteomes" id="UP000650466">
    <property type="component" value="Unassembled WGS sequence"/>
</dbReference>
<keyword evidence="3 6" id="KW-0812">Transmembrane</keyword>
<organism evidence="7 8">
    <name type="scientific">Paenibacillus sedimenti</name>
    <dbReference type="NCBI Taxonomy" id="2770274"/>
    <lineage>
        <taxon>Bacteria</taxon>
        <taxon>Bacillati</taxon>
        <taxon>Bacillota</taxon>
        <taxon>Bacilli</taxon>
        <taxon>Bacillales</taxon>
        <taxon>Paenibacillaceae</taxon>
        <taxon>Paenibacillus</taxon>
    </lineage>
</organism>
<dbReference type="InterPro" id="IPR012809">
    <property type="entry name" value="ECF_CbiQ"/>
</dbReference>
<dbReference type="RefSeq" id="WP_188175452.1">
    <property type="nucleotide sequence ID" value="NZ_JACVVD010000005.1"/>
</dbReference>
<feature type="transmembrane region" description="Helical" evidence="6">
    <location>
        <begin position="103"/>
        <end position="122"/>
    </location>
</feature>
<dbReference type="NCBIfam" id="TIGR02454">
    <property type="entry name" value="ECF_T_CbiQ"/>
    <property type="match status" value="1"/>
</dbReference>
<evidence type="ECO:0000256" key="5">
    <source>
        <dbReference type="ARBA" id="ARBA00023136"/>
    </source>
</evidence>
<dbReference type="EMBL" id="JACVVD010000005">
    <property type="protein sequence ID" value="MBD0381645.1"/>
    <property type="molecule type" value="Genomic_DNA"/>
</dbReference>
<dbReference type="Pfam" id="PF02361">
    <property type="entry name" value="CbiQ"/>
    <property type="match status" value="1"/>
</dbReference>
<dbReference type="GO" id="GO:0006824">
    <property type="term" value="P:cobalt ion transport"/>
    <property type="evidence" value="ECO:0007669"/>
    <property type="project" value="InterPro"/>
</dbReference>
<proteinExistence type="predicted"/>
<feature type="transmembrane region" description="Helical" evidence="6">
    <location>
        <begin position="62"/>
        <end position="83"/>
    </location>
</feature>
<protein>
    <submittedName>
        <fullName evidence="7">Cobalt ECF transporter T component CbiQ</fullName>
    </submittedName>
</protein>
<feature type="transmembrane region" description="Helical" evidence="6">
    <location>
        <begin position="160"/>
        <end position="181"/>
    </location>
</feature>
<feature type="transmembrane region" description="Helical" evidence="6">
    <location>
        <begin position="129"/>
        <end position="148"/>
    </location>
</feature>
<dbReference type="InterPro" id="IPR003339">
    <property type="entry name" value="ABC/ECF_trnsptr_transmembrane"/>
</dbReference>
<dbReference type="AlphaFoldDB" id="A0A926KPR5"/>
<gene>
    <name evidence="7" type="primary">cbiQ</name>
    <name evidence="7" type="ORF">ICC18_16095</name>
</gene>
<keyword evidence="8" id="KW-1185">Reference proteome</keyword>
<feature type="transmembrane region" description="Helical" evidence="6">
    <location>
        <begin position="25"/>
        <end position="50"/>
    </location>
</feature>
<keyword evidence="5 6" id="KW-0472">Membrane</keyword>
<accession>A0A926KPR5</accession>